<dbReference type="EMBL" id="NRHA01000027">
    <property type="protein sequence ID" value="PCC52157.1"/>
    <property type="molecule type" value="Genomic_DNA"/>
</dbReference>
<dbReference type="Pfam" id="PF13245">
    <property type="entry name" value="AAA_19"/>
    <property type="match status" value="1"/>
</dbReference>
<dbReference type="PANTHER" id="PTHR11070">
    <property type="entry name" value="UVRD / RECB / PCRA DNA HELICASE FAMILY MEMBER"/>
    <property type="match status" value="1"/>
</dbReference>
<protein>
    <recommendedName>
        <fullName evidence="5">UvrD-like helicase C-terminal domain-containing protein</fullName>
    </recommendedName>
</protein>
<name>A0A2A3ZKT2_BREAU</name>
<dbReference type="PANTHER" id="PTHR11070:SF2">
    <property type="entry name" value="ATP-DEPENDENT DNA HELICASE SRS2"/>
    <property type="match status" value="1"/>
</dbReference>
<dbReference type="InterPro" id="IPR014017">
    <property type="entry name" value="DNA_helicase_UvrD-like_C"/>
</dbReference>
<dbReference type="AlphaFoldDB" id="A0A2A3ZKT2"/>
<organism evidence="6 7">
    <name type="scientific">Brevibacterium aurantiacum</name>
    <dbReference type="NCBI Taxonomy" id="273384"/>
    <lineage>
        <taxon>Bacteria</taxon>
        <taxon>Bacillati</taxon>
        <taxon>Actinomycetota</taxon>
        <taxon>Actinomycetes</taxon>
        <taxon>Micrococcales</taxon>
        <taxon>Brevibacteriaceae</taxon>
        <taxon>Brevibacterium</taxon>
    </lineage>
</organism>
<comment type="caution">
    <text evidence="6">The sequence shown here is derived from an EMBL/GenBank/DDBJ whole genome shotgun (WGS) entry which is preliminary data.</text>
</comment>
<gene>
    <name evidence="6" type="ORF">CIK59_18160</name>
</gene>
<dbReference type="GO" id="GO:0005524">
    <property type="term" value="F:ATP binding"/>
    <property type="evidence" value="ECO:0007669"/>
    <property type="project" value="UniProtKB-KW"/>
</dbReference>
<dbReference type="GO" id="GO:0003677">
    <property type="term" value="F:DNA binding"/>
    <property type="evidence" value="ECO:0007669"/>
    <property type="project" value="InterPro"/>
</dbReference>
<evidence type="ECO:0000256" key="3">
    <source>
        <dbReference type="ARBA" id="ARBA00022806"/>
    </source>
</evidence>
<dbReference type="InterPro" id="IPR000212">
    <property type="entry name" value="DNA_helicase_UvrD/REP"/>
</dbReference>
<evidence type="ECO:0000256" key="4">
    <source>
        <dbReference type="ARBA" id="ARBA00022840"/>
    </source>
</evidence>
<dbReference type="RefSeq" id="WP_096147144.1">
    <property type="nucleotide sequence ID" value="NZ_NRHA01000027.1"/>
</dbReference>
<evidence type="ECO:0000259" key="5">
    <source>
        <dbReference type="Pfam" id="PF13361"/>
    </source>
</evidence>
<dbReference type="SUPFAM" id="SSF52540">
    <property type="entry name" value="P-loop containing nucleoside triphosphate hydrolases"/>
    <property type="match status" value="1"/>
</dbReference>
<keyword evidence="2" id="KW-0378">Hydrolase</keyword>
<dbReference type="Gene3D" id="3.40.50.300">
    <property type="entry name" value="P-loop containing nucleotide triphosphate hydrolases"/>
    <property type="match status" value="2"/>
</dbReference>
<proteinExistence type="predicted"/>
<dbReference type="GO" id="GO:0000725">
    <property type="term" value="P:recombinational repair"/>
    <property type="evidence" value="ECO:0007669"/>
    <property type="project" value="TreeGrafter"/>
</dbReference>
<keyword evidence="3" id="KW-0347">Helicase</keyword>
<reference evidence="6 7" key="1">
    <citation type="journal article" date="2017" name="Elife">
        <title>Extensive horizontal gene transfer in cheese-associated bacteria.</title>
        <authorList>
            <person name="Bonham K.S."/>
            <person name="Wolfe B.E."/>
            <person name="Dutton R.J."/>
        </authorList>
    </citation>
    <scope>NUCLEOTIDE SEQUENCE [LARGE SCALE GENOMIC DNA]</scope>
    <source>
        <strain evidence="6 7">738_8</strain>
    </source>
</reference>
<accession>A0A2A3ZKT2</accession>
<evidence type="ECO:0000256" key="2">
    <source>
        <dbReference type="ARBA" id="ARBA00022801"/>
    </source>
</evidence>
<dbReference type="GO" id="GO:0016787">
    <property type="term" value="F:hydrolase activity"/>
    <property type="evidence" value="ECO:0007669"/>
    <property type="project" value="UniProtKB-KW"/>
</dbReference>
<keyword evidence="1" id="KW-0547">Nucleotide-binding</keyword>
<evidence type="ECO:0000313" key="7">
    <source>
        <dbReference type="Proteomes" id="UP000217881"/>
    </source>
</evidence>
<dbReference type="InterPro" id="IPR027417">
    <property type="entry name" value="P-loop_NTPase"/>
</dbReference>
<dbReference type="Proteomes" id="UP000217881">
    <property type="component" value="Unassembled WGS sequence"/>
</dbReference>
<dbReference type="Pfam" id="PF13361">
    <property type="entry name" value="UvrD_C"/>
    <property type="match status" value="1"/>
</dbReference>
<feature type="domain" description="UvrD-like helicase C-terminal" evidence="5">
    <location>
        <begin position="450"/>
        <end position="560"/>
    </location>
</feature>
<dbReference type="GO" id="GO:0043138">
    <property type="term" value="F:3'-5' DNA helicase activity"/>
    <property type="evidence" value="ECO:0007669"/>
    <property type="project" value="TreeGrafter"/>
</dbReference>
<keyword evidence="4" id="KW-0067">ATP-binding</keyword>
<sequence length="592" mass="66634">MSLNSQTFADTAEQASEKALSAVFSALDHGRNFKLEAGAGAGKTYSLIQALKYILERRGRFLPRTDQRVACLTYTKVARDEINARTDGNPAIFADTLHGFLWEMISPYQKSLAALLSESEVWRAILSGDPNLDGFAIDYDLGIRGVHEDRVTLHHDDIPALAIELFGNKKFRSLTTDRFPIVFIDEYQDTPAGLGEAVIAGHKSDRVSPVVGFFGDHWQQIYEKTCGSIENPTLTPIQKNANFRSDKSIVHFLNCLRPELPQSPQDDAGVGTVTIYHTNFWPGARLGRNWKGQISQEATQACLDWLQTTSASSVWIRESTDYKVLMLTHRTIANELGYPSLPGVFKYNDSFVKKENPVVEYLVDTIEPALIAFRERKYGDLFSLLGGRKPTLRGPKDKLWWSEFFDSLDRTSTKGMVGEVLDLIFSQQLFSVPTRVAMLEREFRDALSILEQGEALREPRKLTEFQALRMISYSEIRALYSYLDDSTIFSTKHSVKGAEFDDVVVVAGRGWSKYDFAEMLSAYAPQSSPELKEANSFEPSRNLFYVSASRAKHNLALLFVQELHDDTLAVLSDWVGPENIVSIEFEDSVTPR</sequence>
<evidence type="ECO:0000313" key="6">
    <source>
        <dbReference type="EMBL" id="PCC52157.1"/>
    </source>
</evidence>
<evidence type="ECO:0000256" key="1">
    <source>
        <dbReference type="ARBA" id="ARBA00022741"/>
    </source>
</evidence>